<dbReference type="Proteomes" id="UP000821866">
    <property type="component" value="Chromosome 11"/>
</dbReference>
<name>A0A9J6EKR5_RHIMP</name>
<keyword evidence="2" id="KW-1185">Reference proteome</keyword>
<reference evidence="1" key="1">
    <citation type="journal article" date="2020" name="Cell">
        <title>Large-Scale Comparative Analyses of Tick Genomes Elucidate Their Genetic Diversity and Vector Capacities.</title>
        <authorList>
            <consortium name="Tick Genome and Microbiome Consortium (TIGMIC)"/>
            <person name="Jia N."/>
            <person name="Wang J."/>
            <person name="Shi W."/>
            <person name="Du L."/>
            <person name="Sun Y."/>
            <person name="Zhan W."/>
            <person name="Jiang J.F."/>
            <person name="Wang Q."/>
            <person name="Zhang B."/>
            <person name="Ji P."/>
            <person name="Bell-Sakyi L."/>
            <person name="Cui X.M."/>
            <person name="Yuan T.T."/>
            <person name="Jiang B.G."/>
            <person name="Yang W.F."/>
            <person name="Lam T.T."/>
            <person name="Chang Q.C."/>
            <person name="Ding S.J."/>
            <person name="Wang X.J."/>
            <person name="Zhu J.G."/>
            <person name="Ruan X.D."/>
            <person name="Zhao L."/>
            <person name="Wei J.T."/>
            <person name="Ye R.Z."/>
            <person name="Que T.C."/>
            <person name="Du C.H."/>
            <person name="Zhou Y.H."/>
            <person name="Cheng J.X."/>
            <person name="Dai P.F."/>
            <person name="Guo W.B."/>
            <person name="Han X.H."/>
            <person name="Huang E.J."/>
            <person name="Li L.F."/>
            <person name="Wei W."/>
            <person name="Gao Y.C."/>
            <person name="Liu J.Z."/>
            <person name="Shao H.Z."/>
            <person name="Wang X."/>
            <person name="Wang C.C."/>
            <person name="Yang T.C."/>
            <person name="Huo Q.B."/>
            <person name="Li W."/>
            <person name="Chen H.Y."/>
            <person name="Chen S.E."/>
            <person name="Zhou L.G."/>
            <person name="Ni X.B."/>
            <person name="Tian J.H."/>
            <person name="Sheng Y."/>
            <person name="Liu T."/>
            <person name="Pan Y.S."/>
            <person name="Xia L.Y."/>
            <person name="Li J."/>
            <person name="Zhao F."/>
            <person name="Cao W.C."/>
        </authorList>
    </citation>
    <scope>NUCLEOTIDE SEQUENCE</scope>
    <source>
        <strain evidence="1">Rmic-2018</strain>
    </source>
</reference>
<evidence type="ECO:0000313" key="1">
    <source>
        <dbReference type="EMBL" id="KAH8034700.1"/>
    </source>
</evidence>
<sequence>MSQDLPGDKTRRAMHQGGRVLDPSQSCCLHRLVTRRASGLLGCADVPVLVDRSERSTFGLEFRRGCPAGTLPRGQCGKCSVSLCSVNRCSVHRQPRKAASPAVRVAAQRRCQLRRQLHRPRASRRSSYTTTSVALMRNAAMSASVNATASTTLGDELRQATTVLVVTVDTCWRVGVYVNCRVREAEACWADLSGVLGRGRARIRPTTAHLAVELATCYYYYHGDDYYYIRRGRTTHGLRSFALKNYSICME</sequence>
<reference evidence="1" key="2">
    <citation type="submission" date="2021-09" db="EMBL/GenBank/DDBJ databases">
        <authorList>
            <person name="Jia N."/>
            <person name="Wang J."/>
            <person name="Shi W."/>
            <person name="Du L."/>
            <person name="Sun Y."/>
            <person name="Zhan W."/>
            <person name="Jiang J."/>
            <person name="Wang Q."/>
            <person name="Zhang B."/>
            <person name="Ji P."/>
            <person name="Sakyi L.B."/>
            <person name="Cui X."/>
            <person name="Yuan T."/>
            <person name="Jiang B."/>
            <person name="Yang W."/>
            <person name="Lam T.T.-Y."/>
            <person name="Chang Q."/>
            <person name="Ding S."/>
            <person name="Wang X."/>
            <person name="Zhu J."/>
            <person name="Ruan X."/>
            <person name="Zhao L."/>
            <person name="Wei J."/>
            <person name="Que T."/>
            <person name="Du C."/>
            <person name="Cheng J."/>
            <person name="Dai P."/>
            <person name="Han X."/>
            <person name="Huang E."/>
            <person name="Gao Y."/>
            <person name="Liu J."/>
            <person name="Shao H."/>
            <person name="Ye R."/>
            <person name="Li L."/>
            <person name="Wei W."/>
            <person name="Wang X."/>
            <person name="Wang C."/>
            <person name="Huo Q."/>
            <person name="Li W."/>
            <person name="Guo W."/>
            <person name="Chen H."/>
            <person name="Chen S."/>
            <person name="Zhou L."/>
            <person name="Zhou L."/>
            <person name="Ni X."/>
            <person name="Tian J."/>
            <person name="Zhou Y."/>
            <person name="Sheng Y."/>
            <person name="Liu T."/>
            <person name="Pan Y."/>
            <person name="Xia L."/>
            <person name="Li J."/>
            <person name="Zhao F."/>
            <person name="Cao W."/>
        </authorList>
    </citation>
    <scope>NUCLEOTIDE SEQUENCE</scope>
    <source>
        <strain evidence="1">Rmic-2018</strain>
        <tissue evidence="1">Larvae</tissue>
    </source>
</reference>
<dbReference type="EMBL" id="JABSTU010000003">
    <property type="protein sequence ID" value="KAH8034700.1"/>
    <property type="molecule type" value="Genomic_DNA"/>
</dbReference>
<protein>
    <submittedName>
        <fullName evidence="1">Uncharacterized protein</fullName>
    </submittedName>
</protein>
<dbReference type="AlphaFoldDB" id="A0A9J6EKR5"/>
<accession>A0A9J6EKR5</accession>
<gene>
    <name evidence="1" type="ORF">HPB51_000790</name>
</gene>
<evidence type="ECO:0000313" key="2">
    <source>
        <dbReference type="Proteomes" id="UP000821866"/>
    </source>
</evidence>
<comment type="caution">
    <text evidence="1">The sequence shown here is derived from an EMBL/GenBank/DDBJ whole genome shotgun (WGS) entry which is preliminary data.</text>
</comment>
<organism evidence="1 2">
    <name type="scientific">Rhipicephalus microplus</name>
    <name type="common">Cattle tick</name>
    <name type="synonym">Boophilus microplus</name>
    <dbReference type="NCBI Taxonomy" id="6941"/>
    <lineage>
        <taxon>Eukaryota</taxon>
        <taxon>Metazoa</taxon>
        <taxon>Ecdysozoa</taxon>
        <taxon>Arthropoda</taxon>
        <taxon>Chelicerata</taxon>
        <taxon>Arachnida</taxon>
        <taxon>Acari</taxon>
        <taxon>Parasitiformes</taxon>
        <taxon>Ixodida</taxon>
        <taxon>Ixodoidea</taxon>
        <taxon>Ixodidae</taxon>
        <taxon>Rhipicephalinae</taxon>
        <taxon>Rhipicephalus</taxon>
        <taxon>Boophilus</taxon>
    </lineage>
</organism>
<proteinExistence type="predicted"/>